<keyword evidence="1" id="KW-1133">Transmembrane helix</keyword>
<keyword evidence="3" id="KW-1185">Reference proteome</keyword>
<dbReference type="OrthoDB" id="9814445at2"/>
<accession>A0A255XVZ1</accession>
<evidence type="ECO:0000256" key="1">
    <source>
        <dbReference type="SAM" id="Phobius"/>
    </source>
</evidence>
<evidence type="ECO:0008006" key="4">
    <source>
        <dbReference type="Google" id="ProtNLM"/>
    </source>
</evidence>
<keyword evidence="1" id="KW-0472">Membrane</keyword>
<evidence type="ECO:0000313" key="3">
    <source>
        <dbReference type="Proteomes" id="UP000216361"/>
    </source>
</evidence>
<evidence type="ECO:0000313" key="2">
    <source>
        <dbReference type="EMBL" id="OYQ20544.1"/>
    </source>
</evidence>
<organism evidence="2 3">
    <name type="scientific">Elstera cyanobacteriorum</name>
    <dbReference type="NCBI Taxonomy" id="2022747"/>
    <lineage>
        <taxon>Bacteria</taxon>
        <taxon>Pseudomonadati</taxon>
        <taxon>Pseudomonadota</taxon>
        <taxon>Alphaproteobacteria</taxon>
        <taxon>Rhodospirillales</taxon>
        <taxon>Rhodospirillaceae</taxon>
        <taxon>Elstera</taxon>
    </lineage>
</organism>
<sequence>MHVSPFAWLISTAINLLFWVILINAVLSWLIAFNVVNTRNQLVATIWDLTNRLINPLLRPIRSVLPTFNGVDLSPLVLLVLLQFVERLMFAYVYPLLP</sequence>
<dbReference type="Pfam" id="PF02325">
    <property type="entry name" value="CCB3_YggT"/>
    <property type="match status" value="1"/>
</dbReference>
<dbReference type="GO" id="GO:0016020">
    <property type="term" value="C:membrane"/>
    <property type="evidence" value="ECO:0007669"/>
    <property type="project" value="InterPro"/>
</dbReference>
<dbReference type="Proteomes" id="UP000216361">
    <property type="component" value="Unassembled WGS sequence"/>
</dbReference>
<protein>
    <recommendedName>
        <fullName evidence="4">YggT family protein</fullName>
    </recommendedName>
</protein>
<feature type="transmembrane region" description="Helical" evidence="1">
    <location>
        <begin position="6"/>
        <end position="32"/>
    </location>
</feature>
<dbReference type="EMBL" id="NOXS01000027">
    <property type="protein sequence ID" value="OYQ20544.1"/>
    <property type="molecule type" value="Genomic_DNA"/>
</dbReference>
<dbReference type="AlphaFoldDB" id="A0A255XVZ1"/>
<dbReference type="InterPro" id="IPR003425">
    <property type="entry name" value="CCB3/YggT"/>
</dbReference>
<dbReference type="RefSeq" id="WP_094407695.1">
    <property type="nucleotide sequence ID" value="NZ_BMJZ01000009.1"/>
</dbReference>
<gene>
    <name evidence="2" type="ORF">CHR90_03985</name>
</gene>
<keyword evidence="1" id="KW-0812">Transmembrane</keyword>
<proteinExistence type="predicted"/>
<comment type="caution">
    <text evidence="2">The sequence shown here is derived from an EMBL/GenBank/DDBJ whole genome shotgun (WGS) entry which is preliminary data.</text>
</comment>
<name>A0A255XVZ1_9PROT</name>
<reference evidence="2 3" key="1">
    <citation type="submission" date="2017-07" db="EMBL/GenBank/DDBJ databases">
        <title>Elstera cyanobacteriorum sp. nov., a novel bacterium isolated from cyanobacterial aggregates in a eutrophic lake.</title>
        <authorList>
            <person name="Cai H."/>
        </authorList>
    </citation>
    <scope>NUCLEOTIDE SEQUENCE [LARGE SCALE GENOMIC DNA]</scope>
    <source>
        <strain evidence="2 3">TH019</strain>
    </source>
</reference>